<evidence type="ECO:0000313" key="2">
    <source>
        <dbReference type="EMBL" id="MBE4910663.1"/>
    </source>
</evidence>
<dbReference type="RefSeq" id="WP_193539933.1">
    <property type="nucleotide sequence ID" value="NZ_JADCLJ010000025.1"/>
</dbReference>
<feature type="transmembrane region" description="Helical" evidence="1">
    <location>
        <begin position="154"/>
        <end position="181"/>
    </location>
</feature>
<protein>
    <submittedName>
        <fullName evidence="2">ABC transporter permease subunit</fullName>
    </submittedName>
</protein>
<dbReference type="PANTHER" id="PTHR37305:SF1">
    <property type="entry name" value="MEMBRANE PROTEIN"/>
    <property type="match status" value="1"/>
</dbReference>
<feature type="transmembrane region" description="Helical" evidence="1">
    <location>
        <begin position="188"/>
        <end position="209"/>
    </location>
</feature>
<dbReference type="EMBL" id="JADCLJ010000025">
    <property type="protein sequence ID" value="MBE4910663.1"/>
    <property type="molecule type" value="Genomic_DNA"/>
</dbReference>
<accession>A0ABR9QQ80</accession>
<organism evidence="2 3">
    <name type="scientific">Litchfieldia luteola</name>
    <dbReference type="NCBI Taxonomy" id="682179"/>
    <lineage>
        <taxon>Bacteria</taxon>
        <taxon>Bacillati</taxon>
        <taxon>Bacillota</taxon>
        <taxon>Bacilli</taxon>
        <taxon>Bacillales</taxon>
        <taxon>Bacillaceae</taxon>
        <taxon>Litchfieldia</taxon>
    </lineage>
</organism>
<name>A0ABR9QQ80_9BACI</name>
<evidence type="ECO:0000313" key="3">
    <source>
        <dbReference type="Proteomes" id="UP001516662"/>
    </source>
</evidence>
<keyword evidence="3" id="KW-1185">Reference proteome</keyword>
<feature type="transmembrane region" description="Helical" evidence="1">
    <location>
        <begin position="122"/>
        <end position="148"/>
    </location>
</feature>
<gene>
    <name evidence="2" type="ORF">IMZ08_21720</name>
</gene>
<dbReference type="Proteomes" id="UP001516662">
    <property type="component" value="Unassembled WGS sequence"/>
</dbReference>
<feature type="transmembrane region" description="Helical" evidence="1">
    <location>
        <begin position="57"/>
        <end position="79"/>
    </location>
</feature>
<keyword evidence="1" id="KW-1133">Transmembrane helix</keyword>
<dbReference type="Pfam" id="PF12679">
    <property type="entry name" value="ABC2_membrane_2"/>
    <property type="match status" value="1"/>
</dbReference>
<keyword evidence="1" id="KW-0812">Transmembrane</keyword>
<comment type="caution">
    <text evidence="2">The sequence shown here is derived from an EMBL/GenBank/DDBJ whole genome shotgun (WGS) entry which is preliminary data.</text>
</comment>
<dbReference type="PANTHER" id="PTHR37305">
    <property type="entry name" value="INTEGRAL MEMBRANE PROTEIN-RELATED"/>
    <property type="match status" value="1"/>
</dbReference>
<reference evidence="2 3" key="1">
    <citation type="submission" date="2020-10" db="EMBL/GenBank/DDBJ databases">
        <title>Bacillus sp. HD4P25, an endophyte from a halophyte.</title>
        <authorList>
            <person name="Sun J.-Q."/>
        </authorList>
    </citation>
    <scope>NUCLEOTIDE SEQUENCE [LARGE SCALE GENOMIC DNA]</scope>
    <source>
        <strain evidence="2 3">YIM 93174</strain>
    </source>
</reference>
<feature type="transmembrane region" description="Helical" evidence="1">
    <location>
        <begin position="16"/>
        <end position="37"/>
    </location>
</feature>
<keyword evidence="1" id="KW-0472">Membrane</keyword>
<feature type="transmembrane region" description="Helical" evidence="1">
    <location>
        <begin position="237"/>
        <end position="257"/>
    </location>
</feature>
<proteinExistence type="predicted"/>
<evidence type="ECO:0000256" key="1">
    <source>
        <dbReference type="SAM" id="Phobius"/>
    </source>
</evidence>
<sequence>MNMYLHELRVYRKSTIIWTLAQMSLVVLFLAIFPSFASDAQAFKEMLEGFPEELRKAIGLSVDSIATVIGFYSYIFLYLKLCGAIQAMNLGTSLVSKETSEKTADFLLTKPVTRYQILSAKLLAAFTSLIVTNVFFIGTTIMMAIFVSEKEFNVTVLFLIAVSLFLMQLIFLSIGVIVSVVFPKIKSVISVSLGTVFGFFMVAMVSSAMDDTALRYITPFNYFNTSYIIENASYEGSFLLVGGLIIVAAISASFYIYHKRDVHTV</sequence>